<dbReference type="Pfam" id="PF09471">
    <property type="entry name" value="Peptidase_M64"/>
    <property type="match status" value="2"/>
</dbReference>
<name>A0A376GFU1_9FLAO</name>
<dbReference type="STRING" id="343874.GCA_000805695_01452"/>
<dbReference type="RefSeq" id="WP_115001036.1">
    <property type="nucleotide sequence ID" value="NZ_UFXS01000001.1"/>
</dbReference>
<gene>
    <name evidence="3" type="ORF">NCTC13456_02691</name>
</gene>
<proteinExistence type="predicted"/>
<dbReference type="Proteomes" id="UP000254737">
    <property type="component" value="Unassembled WGS sequence"/>
</dbReference>
<feature type="chain" id="PRO_5016869751" evidence="1">
    <location>
        <begin position="21"/>
        <end position="568"/>
    </location>
</feature>
<dbReference type="Gene3D" id="3.40.390.10">
    <property type="entry name" value="Collagenase (Catalytic Domain)"/>
    <property type="match status" value="1"/>
</dbReference>
<dbReference type="AlphaFoldDB" id="A0A376GFU1"/>
<reference evidence="3 4" key="1">
    <citation type="submission" date="2018-06" db="EMBL/GenBank/DDBJ databases">
        <authorList>
            <consortium name="Pathogen Informatics"/>
            <person name="Doyle S."/>
        </authorList>
    </citation>
    <scope>NUCLEOTIDE SEQUENCE [LARGE SCALE GENOMIC DNA]</scope>
    <source>
        <strain evidence="3 4">NCTC13456</strain>
    </source>
</reference>
<dbReference type="EMBL" id="UFXS01000001">
    <property type="protein sequence ID" value="STD59061.1"/>
    <property type="molecule type" value="Genomic_DNA"/>
</dbReference>
<organism evidence="3 4">
    <name type="scientific">Empedobacter falsenii</name>
    <dbReference type="NCBI Taxonomy" id="343874"/>
    <lineage>
        <taxon>Bacteria</taxon>
        <taxon>Pseudomonadati</taxon>
        <taxon>Bacteroidota</taxon>
        <taxon>Flavobacteriia</taxon>
        <taxon>Flavobacteriales</taxon>
        <taxon>Weeksellaceae</taxon>
        <taxon>Empedobacter</taxon>
    </lineage>
</organism>
<feature type="signal peptide" evidence="1">
    <location>
        <begin position="1"/>
        <end position="20"/>
    </location>
</feature>
<keyword evidence="1" id="KW-0732">Signal</keyword>
<evidence type="ECO:0000259" key="2">
    <source>
        <dbReference type="Pfam" id="PF19081"/>
    </source>
</evidence>
<feature type="domain" description="Ig-like" evidence="2">
    <location>
        <begin position="394"/>
        <end position="472"/>
    </location>
</feature>
<sequence length="568" mass="65463">MRTRLFFLATTLFTVSTLSAQKFEIDTLQYQGSDKNIINLVVLADGYTKDELKYYKEDAKRFTDYFFKTEPLSQYINYFNVFVINSISEESGAIHPYSTKECPTEKVDWDQLPERYNKFVKKYEVPKTNPNTIFGSSFDISGIHRLVVPTKNEKVLQVLKDNIPNYSQVVILVNSPFYGGSGGEFATTTVNFKSNDIAVHEIGHSFAKLSDEYWSGPLYTVPGPNKTQNIQDVPWKNWIGTNGIGIYAYGEKDARAQWFRPHEFCKMQYLIAPFCNVCQEEFIEVIHQKTNPIISTKPAVDTPVNTENMNAFTLNLVKPVPNTLKVKWILNNKLIAENLDSIHLNKGQFNLEKNILRAEVTDTTQLVRKENHANHMYTTQWEITKPNNESLTPPVLTWGEKQESCYNEHQALTVKNPEAKVEYFWYDELNSTQPFVKGSNIISPTITENKTYYVESNWNNKKSERKAIQITVLEKINFSEKVSIKQNKKDGTIILTLKNTDDKKYKFEWLDEDGNRIYNFDPKENKTVYKGSDSSTITIKNESLGFTIFVKKIDKETTCSSEKVTIKL</sequence>
<dbReference type="Pfam" id="PF19081">
    <property type="entry name" value="Ig_7"/>
    <property type="match status" value="1"/>
</dbReference>
<evidence type="ECO:0000313" key="3">
    <source>
        <dbReference type="EMBL" id="STD59061.1"/>
    </source>
</evidence>
<protein>
    <submittedName>
        <fullName evidence="3">IgA Peptidase M64</fullName>
    </submittedName>
</protein>
<dbReference type="InterPro" id="IPR019026">
    <property type="entry name" value="Peptidase_M64_IgA"/>
</dbReference>
<accession>A0A376GFU1</accession>
<dbReference type="InterPro" id="IPR044023">
    <property type="entry name" value="Ig_7"/>
</dbReference>
<dbReference type="GO" id="GO:0008237">
    <property type="term" value="F:metallopeptidase activity"/>
    <property type="evidence" value="ECO:0007669"/>
    <property type="project" value="InterPro"/>
</dbReference>
<evidence type="ECO:0000313" key="4">
    <source>
        <dbReference type="Proteomes" id="UP000254737"/>
    </source>
</evidence>
<evidence type="ECO:0000256" key="1">
    <source>
        <dbReference type="SAM" id="SignalP"/>
    </source>
</evidence>
<dbReference type="InterPro" id="IPR024079">
    <property type="entry name" value="MetalloPept_cat_dom_sf"/>
</dbReference>